<dbReference type="InterPro" id="IPR051694">
    <property type="entry name" value="Immunoregulatory_rcpt-like"/>
</dbReference>
<evidence type="ECO:0000256" key="3">
    <source>
        <dbReference type="ARBA" id="ARBA00022989"/>
    </source>
</evidence>
<evidence type="ECO:0000256" key="4">
    <source>
        <dbReference type="ARBA" id="ARBA00023136"/>
    </source>
</evidence>
<dbReference type="EMBL" id="MU865666">
    <property type="protein sequence ID" value="KAK4220687.1"/>
    <property type="molecule type" value="Genomic_DNA"/>
</dbReference>
<dbReference type="AlphaFoldDB" id="A0AAN7BET5"/>
<evidence type="ECO:0000256" key="1">
    <source>
        <dbReference type="ARBA" id="ARBA00004167"/>
    </source>
</evidence>
<evidence type="ECO:0000256" key="6">
    <source>
        <dbReference type="SAM" id="Phobius"/>
    </source>
</evidence>
<keyword evidence="8" id="KW-1185">Reference proteome</keyword>
<name>A0AAN7BET5_9PEZI</name>
<comment type="caution">
    <text evidence="7">The sequence shown here is derived from an EMBL/GenBank/DDBJ whole genome shotgun (WGS) entry which is preliminary data.</text>
</comment>
<dbReference type="GO" id="GO:0016020">
    <property type="term" value="C:membrane"/>
    <property type="evidence" value="ECO:0007669"/>
    <property type="project" value="UniProtKB-SubCell"/>
</dbReference>
<keyword evidence="2 6" id="KW-0812">Transmembrane</keyword>
<keyword evidence="4 6" id="KW-0472">Membrane</keyword>
<comment type="subcellular location">
    <subcellularLocation>
        <location evidence="1">Membrane</location>
        <topology evidence="1">Single-pass membrane protein</topology>
    </subcellularLocation>
</comment>
<evidence type="ECO:0000313" key="8">
    <source>
        <dbReference type="Proteomes" id="UP001301958"/>
    </source>
</evidence>
<dbReference type="Proteomes" id="UP001301958">
    <property type="component" value="Unassembled WGS sequence"/>
</dbReference>
<dbReference type="PANTHER" id="PTHR15549">
    <property type="entry name" value="PAIRED IMMUNOGLOBULIN-LIKE TYPE 2 RECEPTOR"/>
    <property type="match status" value="1"/>
</dbReference>
<feature type="compositionally biased region" description="Low complexity" evidence="5">
    <location>
        <begin position="118"/>
        <end position="169"/>
    </location>
</feature>
<protein>
    <recommendedName>
        <fullName evidence="9">Mid2 domain-containing protein</fullName>
    </recommendedName>
</protein>
<organism evidence="7 8">
    <name type="scientific">Podospora fimiseda</name>
    <dbReference type="NCBI Taxonomy" id="252190"/>
    <lineage>
        <taxon>Eukaryota</taxon>
        <taxon>Fungi</taxon>
        <taxon>Dikarya</taxon>
        <taxon>Ascomycota</taxon>
        <taxon>Pezizomycotina</taxon>
        <taxon>Sordariomycetes</taxon>
        <taxon>Sordariomycetidae</taxon>
        <taxon>Sordariales</taxon>
        <taxon>Podosporaceae</taxon>
        <taxon>Podospora</taxon>
    </lineage>
</organism>
<evidence type="ECO:0008006" key="9">
    <source>
        <dbReference type="Google" id="ProtNLM"/>
    </source>
</evidence>
<gene>
    <name evidence="7" type="ORF">QBC38DRAFT_462320</name>
</gene>
<feature type="transmembrane region" description="Helical" evidence="6">
    <location>
        <begin position="174"/>
        <end position="201"/>
    </location>
</feature>
<reference evidence="7" key="1">
    <citation type="journal article" date="2023" name="Mol. Phylogenet. Evol.">
        <title>Genome-scale phylogeny and comparative genomics of the fungal order Sordariales.</title>
        <authorList>
            <person name="Hensen N."/>
            <person name="Bonometti L."/>
            <person name="Westerberg I."/>
            <person name="Brannstrom I.O."/>
            <person name="Guillou S."/>
            <person name="Cros-Aarteil S."/>
            <person name="Calhoun S."/>
            <person name="Haridas S."/>
            <person name="Kuo A."/>
            <person name="Mondo S."/>
            <person name="Pangilinan J."/>
            <person name="Riley R."/>
            <person name="LaButti K."/>
            <person name="Andreopoulos B."/>
            <person name="Lipzen A."/>
            <person name="Chen C."/>
            <person name="Yan M."/>
            <person name="Daum C."/>
            <person name="Ng V."/>
            <person name="Clum A."/>
            <person name="Steindorff A."/>
            <person name="Ohm R.A."/>
            <person name="Martin F."/>
            <person name="Silar P."/>
            <person name="Natvig D.O."/>
            <person name="Lalanne C."/>
            <person name="Gautier V."/>
            <person name="Ament-Velasquez S.L."/>
            <person name="Kruys A."/>
            <person name="Hutchinson M.I."/>
            <person name="Powell A.J."/>
            <person name="Barry K."/>
            <person name="Miller A.N."/>
            <person name="Grigoriev I.V."/>
            <person name="Debuchy R."/>
            <person name="Gladieux P."/>
            <person name="Hiltunen Thoren M."/>
            <person name="Johannesson H."/>
        </authorList>
    </citation>
    <scope>NUCLEOTIDE SEQUENCE</scope>
    <source>
        <strain evidence="7">CBS 990.96</strain>
    </source>
</reference>
<feature type="region of interest" description="Disordered" evidence="5">
    <location>
        <begin position="111"/>
        <end position="172"/>
    </location>
</feature>
<proteinExistence type="predicted"/>
<evidence type="ECO:0000313" key="7">
    <source>
        <dbReference type="EMBL" id="KAK4220687.1"/>
    </source>
</evidence>
<dbReference type="GO" id="GO:0071944">
    <property type="term" value="C:cell periphery"/>
    <property type="evidence" value="ECO:0007669"/>
    <property type="project" value="UniProtKB-ARBA"/>
</dbReference>
<sequence length="283" mass="29476">MYVLMPLDPTLPIRSAPQATPSAVYDEIKLFHLANNILVAVGVVLEKTENCYIDTPSVCDEPNSVPCTNLASGTKQACCPRLTSCHDPFEASEDQVRCNIRHIDLKNAARAAENTVNSSSTRTSSSTSTTSTSTSSTISTDSLSLSTTSASTGNAANATGTPSPSMSPSSGGGVSAGVIAGAVIGATCFIAALVLLGCFFYRRRAKSGGPKHELPAQGMTSSYSQQHSPYPTIGPYYHEYKPYGAANLPIGPDGYPAVHNAPVEVASTNAGGNYYAAELPTTR</sequence>
<keyword evidence="3 6" id="KW-1133">Transmembrane helix</keyword>
<accession>A0AAN7BET5</accession>
<evidence type="ECO:0000256" key="5">
    <source>
        <dbReference type="SAM" id="MobiDB-lite"/>
    </source>
</evidence>
<reference evidence="7" key="2">
    <citation type="submission" date="2023-05" db="EMBL/GenBank/DDBJ databases">
        <authorList>
            <consortium name="Lawrence Berkeley National Laboratory"/>
            <person name="Steindorff A."/>
            <person name="Hensen N."/>
            <person name="Bonometti L."/>
            <person name="Westerberg I."/>
            <person name="Brannstrom I.O."/>
            <person name="Guillou S."/>
            <person name="Cros-Aarteil S."/>
            <person name="Calhoun S."/>
            <person name="Haridas S."/>
            <person name="Kuo A."/>
            <person name="Mondo S."/>
            <person name="Pangilinan J."/>
            <person name="Riley R."/>
            <person name="Labutti K."/>
            <person name="Andreopoulos B."/>
            <person name="Lipzen A."/>
            <person name="Chen C."/>
            <person name="Yanf M."/>
            <person name="Daum C."/>
            <person name="Ng V."/>
            <person name="Clum A."/>
            <person name="Ohm R."/>
            <person name="Martin F."/>
            <person name="Silar P."/>
            <person name="Natvig D."/>
            <person name="Lalanne C."/>
            <person name="Gautier V."/>
            <person name="Ament-Velasquez S.L."/>
            <person name="Kruys A."/>
            <person name="Hutchinson M.I."/>
            <person name="Powell A.J."/>
            <person name="Barry K."/>
            <person name="Miller A.N."/>
            <person name="Grigoriev I.V."/>
            <person name="Debuchy R."/>
            <person name="Gladieux P."/>
            <person name="Thoren M.H."/>
            <person name="Johannesson H."/>
        </authorList>
    </citation>
    <scope>NUCLEOTIDE SEQUENCE</scope>
    <source>
        <strain evidence="7">CBS 990.96</strain>
    </source>
</reference>
<evidence type="ECO:0000256" key="2">
    <source>
        <dbReference type="ARBA" id="ARBA00022692"/>
    </source>
</evidence>